<feature type="binding site" evidence="10">
    <location>
        <position position="65"/>
    </location>
    <ligand>
        <name>ATP</name>
        <dbReference type="ChEBI" id="CHEBI:30616"/>
    </ligand>
</feature>
<accession>A0ABV8TYJ5</accession>
<dbReference type="InterPro" id="IPR011009">
    <property type="entry name" value="Kinase-like_dom_sf"/>
</dbReference>
<evidence type="ECO:0000256" key="5">
    <source>
        <dbReference type="ARBA" id="ARBA00022741"/>
    </source>
</evidence>
<evidence type="ECO:0000256" key="11">
    <source>
        <dbReference type="SAM" id="MobiDB-lite"/>
    </source>
</evidence>
<name>A0ABV8TYJ5_9ACTN</name>
<evidence type="ECO:0000313" key="14">
    <source>
        <dbReference type="EMBL" id="MFC4335495.1"/>
    </source>
</evidence>
<dbReference type="Gene3D" id="3.30.10.20">
    <property type="match status" value="1"/>
</dbReference>
<keyword evidence="2" id="KW-0723">Serine/threonine-protein kinase</keyword>
<reference evidence="15" key="1">
    <citation type="journal article" date="2019" name="Int. J. Syst. Evol. Microbiol.">
        <title>The Global Catalogue of Microorganisms (GCM) 10K type strain sequencing project: providing services to taxonomists for standard genome sequencing and annotation.</title>
        <authorList>
            <consortium name="The Broad Institute Genomics Platform"/>
            <consortium name="The Broad Institute Genome Sequencing Center for Infectious Disease"/>
            <person name="Wu L."/>
            <person name="Ma J."/>
        </authorList>
    </citation>
    <scope>NUCLEOTIDE SEQUENCE [LARGE SCALE GENOMIC DNA]</scope>
    <source>
        <strain evidence="15">IBRC-M 10908</strain>
    </source>
</reference>
<evidence type="ECO:0000256" key="6">
    <source>
        <dbReference type="ARBA" id="ARBA00022777"/>
    </source>
</evidence>
<evidence type="ECO:0000256" key="4">
    <source>
        <dbReference type="ARBA" id="ARBA00022737"/>
    </source>
</evidence>
<dbReference type="InterPro" id="IPR000719">
    <property type="entry name" value="Prot_kinase_dom"/>
</dbReference>
<evidence type="ECO:0000256" key="8">
    <source>
        <dbReference type="ARBA" id="ARBA00047899"/>
    </source>
</evidence>
<comment type="caution">
    <text evidence="14">The sequence shown here is derived from an EMBL/GenBank/DDBJ whole genome shotgun (WGS) entry which is preliminary data.</text>
</comment>
<evidence type="ECO:0000256" key="9">
    <source>
        <dbReference type="ARBA" id="ARBA00048679"/>
    </source>
</evidence>
<comment type="catalytic activity">
    <reaction evidence="8">
        <text>L-threonyl-[protein] + ATP = O-phospho-L-threonyl-[protein] + ADP + H(+)</text>
        <dbReference type="Rhea" id="RHEA:46608"/>
        <dbReference type="Rhea" id="RHEA-COMP:11060"/>
        <dbReference type="Rhea" id="RHEA-COMP:11605"/>
        <dbReference type="ChEBI" id="CHEBI:15378"/>
        <dbReference type="ChEBI" id="CHEBI:30013"/>
        <dbReference type="ChEBI" id="CHEBI:30616"/>
        <dbReference type="ChEBI" id="CHEBI:61977"/>
        <dbReference type="ChEBI" id="CHEBI:456216"/>
        <dbReference type="EC" id="2.7.11.1"/>
    </reaction>
</comment>
<evidence type="ECO:0000256" key="1">
    <source>
        <dbReference type="ARBA" id="ARBA00012513"/>
    </source>
</evidence>
<evidence type="ECO:0000256" key="7">
    <source>
        <dbReference type="ARBA" id="ARBA00022840"/>
    </source>
</evidence>
<dbReference type="PANTHER" id="PTHR43289:SF6">
    <property type="entry name" value="SERINE_THREONINE-PROTEIN KINASE NEKL-3"/>
    <property type="match status" value="1"/>
</dbReference>
<keyword evidence="4" id="KW-0677">Repeat</keyword>
<dbReference type="PANTHER" id="PTHR43289">
    <property type="entry name" value="MITOGEN-ACTIVATED PROTEIN KINASE KINASE KINASE 20-RELATED"/>
    <property type="match status" value="1"/>
</dbReference>
<feature type="region of interest" description="Disordered" evidence="11">
    <location>
        <begin position="510"/>
        <end position="573"/>
    </location>
</feature>
<dbReference type="EMBL" id="JBHSDK010000013">
    <property type="protein sequence ID" value="MFC4335495.1"/>
    <property type="molecule type" value="Genomic_DNA"/>
</dbReference>
<dbReference type="PROSITE" id="PS50011">
    <property type="entry name" value="PROTEIN_KINASE_DOM"/>
    <property type="match status" value="1"/>
</dbReference>
<evidence type="ECO:0000259" key="13">
    <source>
        <dbReference type="PROSITE" id="PS50011"/>
    </source>
</evidence>
<dbReference type="InterPro" id="IPR017441">
    <property type="entry name" value="Protein_kinase_ATP_BS"/>
</dbReference>
<keyword evidence="3" id="KW-0808">Transferase</keyword>
<dbReference type="Proteomes" id="UP001595823">
    <property type="component" value="Unassembled WGS sequence"/>
</dbReference>
<dbReference type="SUPFAM" id="SSF54184">
    <property type="entry name" value="Penicillin-binding protein 2x (pbp-2x), c-terminal domain"/>
    <property type="match status" value="1"/>
</dbReference>
<evidence type="ECO:0000256" key="10">
    <source>
        <dbReference type="PROSITE-ProRule" id="PRU10141"/>
    </source>
</evidence>
<feature type="domain" description="Protein kinase" evidence="13">
    <location>
        <begin position="36"/>
        <end position="297"/>
    </location>
</feature>
<keyword evidence="5 10" id="KW-0547">Nucleotide-binding</keyword>
<dbReference type="SUPFAM" id="SSF56112">
    <property type="entry name" value="Protein kinase-like (PK-like)"/>
    <property type="match status" value="1"/>
</dbReference>
<dbReference type="CDD" id="cd06577">
    <property type="entry name" value="PASTA_pknB"/>
    <property type="match status" value="1"/>
</dbReference>
<dbReference type="Pfam" id="PF03793">
    <property type="entry name" value="PASTA"/>
    <property type="match status" value="1"/>
</dbReference>
<keyword evidence="12" id="KW-0812">Transmembrane</keyword>
<dbReference type="InterPro" id="IPR005543">
    <property type="entry name" value="PASTA_dom"/>
</dbReference>
<feature type="compositionally biased region" description="Acidic residues" evidence="11">
    <location>
        <begin position="530"/>
        <end position="539"/>
    </location>
</feature>
<sequence length="640" mass="66799">MSTVRATVDPNDECGVHAGMVKSRSIKEGDVLNDRYRIVRRVGGGGMGDVWEGHDGVLQRKVAVKLLLAGLSDDAGFQERFRREARAIACLKGPGIVDIYDYGEVMTEGGLVAYLVMEFIEGEPLSRMLGLFGRLPVEDTLRMVSGTAKALAVAHAGSIVHRDIKPGNIIVRPGGAVCLVDFGIARDGNANTMTTTGVVLGTVTYMSPEQAADQQLSAASDLYSLGVVAYQCLAGNPPFKADTPLQVLQAHLVSRPMNLPEDIPPAAAQIVYRCLQREVEDRWSDATALADACDRYLGVHVPAGTSRHAPGRSRRRDLAALAPEGHPTPNGLAGHPNTGFAAAAQGHQENTFRAAAPAPSGQFAGAGGPAPAVSGQYPAPATGPNRVPTSGSHPAPGTGGHPAPGPSGRFAAGGTAIEPTPGSDGPSARAPIPVTPAPSGEFAAEDRRRRRRRRAAWWTVFATVIGLFFAAGALAATASWNPADLLGQRDPGPPDEMVGDVTEVRDDAGADAGMQDQGVPDGGGDTAPPETDEDPDEEGGASPSEDSSPSEDTEPSSSPSPSDTRVEVPSVVGETIYRAEEMIKAEGLTPKQYYQGEGEHICPVSTQDPSPGTLLEKGSEVQFTARKVAAESDCENTPVE</sequence>
<dbReference type="PROSITE" id="PS00107">
    <property type="entry name" value="PROTEIN_KINASE_ATP"/>
    <property type="match status" value="1"/>
</dbReference>
<protein>
    <recommendedName>
        <fullName evidence="1">non-specific serine/threonine protein kinase</fullName>
        <ecNumber evidence="1">2.7.11.1</ecNumber>
    </recommendedName>
</protein>
<dbReference type="CDD" id="cd14014">
    <property type="entry name" value="STKc_PknB_like"/>
    <property type="match status" value="1"/>
</dbReference>
<keyword evidence="15" id="KW-1185">Reference proteome</keyword>
<comment type="catalytic activity">
    <reaction evidence="9">
        <text>L-seryl-[protein] + ATP = O-phospho-L-seryl-[protein] + ADP + H(+)</text>
        <dbReference type="Rhea" id="RHEA:17989"/>
        <dbReference type="Rhea" id="RHEA-COMP:9863"/>
        <dbReference type="Rhea" id="RHEA-COMP:11604"/>
        <dbReference type="ChEBI" id="CHEBI:15378"/>
        <dbReference type="ChEBI" id="CHEBI:29999"/>
        <dbReference type="ChEBI" id="CHEBI:30616"/>
        <dbReference type="ChEBI" id="CHEBI:83421"/>
        <dbReference type="ChEBI" id="CHEBI:456216"/>
        <dbReference type="EC" id="2.7.11.1"/>
    </reaction>
</comment>
<evidence type="ECO:0000256" key="12">
    <source>
        <dbReference type="SAM" id="Phobius"/>
    </source>
</evidence>
<dbReference type="PROSITE" id="PS00108">
    <property type="entry name" value="PROTEIN_KINASE_ST"/>
    <property type="match status" value="1"/>
</dbReference>
<keyword evidence="7 10" id="KW-0067">ATP-binding</keyword>
<dbReference type="Gene3D" id="1.10.510.10">
    <property type="entry name" value="Transferase(Phosphotransferase) domain 1"/>
    <property type="match status" value="1"/>
</dbReference>
<organism evidence="14 15">
    <name type="scientific">Salininema proteolyticum</name>
    <dbReference type="NCBI Taxonomy" id="1607685"/>
    <lineage>
        <taxon>Bacteria</taxon>
        <taxon>Bacillati</taxon>
        <taxon>Actinomycetota</taxon>
        <taxon>Actinomycetes</taxon>
        <taxon>Glycomycetales</taxon>
        <taxon>Glycomycetaceae</taxon>
        <taxon>Salininema</taxon>
    </lineage>
</organism>
<proteinExistence type="predicted"/>
<evidence type="ECO:0000256" key="2">
    <source>
        <dbReference type="ARBA" id="ARBA00022527"/>
    </source>
</evidence>
<evidence type="ECO:0000256" key="3">
    <source>
        <dbReference type="ARBA" id="ARBA00022679"/>
    </source>
</evidence>
<dbReference type="EC" id="2.7.11.1" evidence="1"/>
<keyword evidence="6 14" id="KW-0418">Kinase</keyword>
<evidence type="ECO:0000313" key="15">
    <source>
        <dbReference type="Proteomes" id="UP001595823"/>
    </source>
</evidence>
<dbReference type="SMART" id="SM00220">
    <property type="entry name" value="S_TKc"/>
    <property type="match status" value="1"/>
</dbReference>
<dbReference type="RefSeq" id="WP_380620400.1">
    <property type="nucleotide sequence ID" value="NZ_JBHSDK010000013.1"/>
</dbReference>
<dbReference type="GO" id="GO:0016301">
    <property type="term" value="F:kinase activity"/>
    <property type="evidence" value="ECO:0007669"/>
    <property type="project" value="UniProtKB-KW"/>
</dbReference>
<keyword evidence="12" id="KW-1133">Transmembrane helix</keyword>
<feature type="region of interest" description="Disordered" evidence="11">
    <location>
        <begin position="321"/>
        <end position="340"/>
    </location>
</feature>
<feature type="transmembrane region" description="Helical" evidence="12">
    <location>
        <begin position="455"/>
        <end position="480"/>
    </location>
</feature>
<dbReference type="Gene3D" id="3.30.200.20">
    <property type="entry name" value="Phosphorylase Kinase, domain 1"/>
    <property type="match status" value="1"/>
</dbReference>
<dbReference type="InterPro" id="IPR008271">
    <property type="entry name" value="Ser/Thr_kinase_AS"/>
</dbReference>
<dbReference type="Pfam" id="PF00069">
    <property type="entry name" value="Pkinase"/>
    <property type="match status" value="1"/>
</dbReference>
<gene>
    <name evidence="14" type="ORF">ACFPET_09820</name>
</gene>
<feature type="region of interest" description="Disordered" evidence="11">
    <location>
        <begin position="357"/>
        <end position="447"/>
    </location>
</feature>
<keyword evidence="12" id="KW-0472">Membrane</keyword>